<dbReference type="PROSITE" id="PS00216">
    <property type="entry name" value="SUGAR_TRANSPORT_1"/>
    <property type="match status" value="1"/>
</dbReference>
<keyword evidence="7 10" id="KW-1133">Transmembrane helix</keyword>
<feature type="transmembrane region" description="Helical" evidence="10">
    <location>
        <begin position="147"/>
        <end position="166"/>
    </location>
</feature>
<dbReference type="GO" id="GO:0005886">
    <property type="term" value="C:plasma membrane"/>
    <property type="evidence" value="ECO:0007669"/>
    <property type="project" value="UniProtKB-SubCell"/>
</dbReference>
<keyword evidence="6 10" id="KW-0812">Transmembrane</keyword>
<comment type="subcellular location">
    <subcellularLocation>
        <location evidence="1">Cell membrane</location>
        <topology evidence="1">Multi-pass membrane protein</topology>
    </subcellularLocation>
</comment>
<keyword evidence="3 9" id="KW-0813">Transport</keyword>
<dbReference type="FunFam" id="1.20.1250.20:FF:000122">
    <property type="entry name" value="D-xylose transporter XylE"/>
    <property type="match status" value="1"/>
</dbReference>
<evidence type="ECO:0000256" key="3">
    <source>
        <dbReference type="ARBA" id="ARBA00022448"/>
    </source>
</evidence>
<dbReference type="InterPro" id="IPR003663">
    <property type="entry name" value="Sugar/inositol_transpt"/>
</dbReference>
<dbReference type="CDD" id="cd17359">
    <property type="entry name" value="MFS_XylE_like"/>
    <property type="match status" value="1"/>
</dbReference>
<dbReference type="RefSeq" id="WP_073303751.1">
    <property type="nucleotide sequence ID" value="NZ_FRAW01000011.1"/>
</dbReference>
<dbReference type="NCBIfam" id="TIGR00879">
    <property type="entry name" value="SP"/>
    <property type="match status" value="1"/>
</dbReference>
<evidence type="ECO:0000256" key="8">
    <source>
        <dbReference type="ARBA" id="ARBA00023136"/>
    </source>
</evidence>
<dbReference type="SUPFAM" id="SSF103473">
    <property type="entry name" value="MFS general substrate transporter"/>
    <property type="match status" value="1"/>
</dbReference>
<dbReference type="PROSITE" id="PS50850">
    <property type="entry name" value="MFS"/>
    <property type="match status" value="1"/>
</dbReference>
<dbReference type="InterPro" id="IPR047984">
    <property type="entry name" value="XylE-like"/>
</dbReference>
<reference evidence="13" key="1">
    <citation type="submission" date="2016-11" db="EMBL/GenBank/DDBJ databases">
        <authorList>
            <person name="Varghese N."/>
            <person name="Submissions S."/>
        </authorList>
    </citation>
    <scope>NUCLEOTIDE SEQUENCE [LARGE SCALE GENOMIC DNA]</scope>
    <source>
        <strain evidence="13">UWOS</strain>
    </source>
</reference>
<evidence type="ECO:0000259" key="11">
    <source>
        <dbReference type="PROSITE" id="PS50850"/>
    </source>
</evidence>
<proteinExistence type="inferred from homology"/>
<dbReference type="InterPro" id="IPR005828">
    <property type="entry name" value="MFS_sugar_transport-like"/>
</dbReference>
<evidence type="ECO:0000256" key="5">
    <source>
        <dbReference type="ARBA" id="ARBA00022597"/>
    </source>
</evidence>
<feature type="transmembrane region" description="Helical" evidence="10">
    <location>
        <begin position="399"/>
        <end position="423"/>
    </location>
</feature>
<evidence type="ECO:0000256" key="1">
    <source>
        <dbReference type="ARBA" id="ARBA00004651"/>
    </source>
</evidence>
<feature type="transmembrane region" description="Helical" evidence="10">
    <location>
        <begin position="178"/>
        <end position="198"/>
    </location>
</feature>
<feature type="domain" description="Major facilitator superfamily (MFS) profile" evidence="11">
    <location>
        <begin position="15"/>
        <end position="457"/>
    </location>
</feature>
<evidence type="ECO:0000313" key="12">
    <source>
        <dbReference type="EMBL" id="SHK59839.1"/>
    </source>
</evidence>
<sequence length="464" mass="49611">MESTSQVSIRHVIKITMAAALGGFLFGFDSSVINGANGALKVHFSMTDSQLGLAVALSLIGAAVGAYFAGRLADAFGRVKCMLAAAILFTVSAVGSGLPFGVADFIVWRVIGGVGVGMASIIAPIYIAETAPAHLRGRLGSMQQMAIVVGIFTSLLSNYVILRIAGSANNCIFGGIKAWQLMFWIEIIPSLMYGVAALKLPESPRYLVSQGKLEEAKSVISKIQADQLDEQVAEIQKSFGEEKRHSLSDLLEMLPSGKKRIAPILWAGLGIAVLQQFVGINVIFYYGSMLWQSVGFGESDAFLSSLINSTINMVMTVFAILLVDKIGRKPLLLIGSIGMTFTLGTLALCFLNAGADGSLGGGAVVALIAANLYVAFFAMTWGPVMWVMLGEMFNNRIRAVAISVCGLAQWFANFLVSWSFPILTGKSGIGVGQTYLLYTAFALISIFFVVKFVRETKGKQLEEM</sequence>
<dbReference type="GO" id="GO:0022857">
    <property type="term" value="F:transmembrane transporter activity"/>
    <property type="evidence" value="ECO:0007669"/>
    <property type="project" value="InterPro"/>
</dbReference>
<feature type="transmembrane region" description="Helical" evidence="10">
    <location>
        <begin position="435"/>
        <end position="453"/>
    </location>
</feature>
<dbReference type="PROSITE" id="PS00217">
    <property type="entry name" value="SUGAR_TRANSPORT_2"/>
    <property type="match status" value="1"/>
</dbReference>
<feature type="transmembrane region" description="Helical" evidence="10">
    <location>
        <begin position="359"/>
        <end position="387"/>
    </location>
</feature>
<keyword evidence="13" id="KW-1185">Reference proteome</keyword>
<evidence type="ECO:0000256" key="6">
    <source>
        <dbReference type="ARBA" id="ARBA00022692"/>
    </source>
</evidence>
<evidence type="ECO:0000256" key="7">
    <source>
        <dbReference type="ARBA" id="ARBA00022989"/>
    </source>
</evidence>
<dbReference type="EMBL" id="FRAW01000011">
    <property type="protein sequence ID" value="SHK59839.1"/>
    <property type="molecule type" value="Genomic_DNA"/>
</dbReference>
<comment type="similarity">
    <text evidence="2 9">Belongs to the major facilitator superfamily. Sugar transporter (TC 2.A.1.1) family.</text>
</comment>
<dbReference type="InterPro" id="IPR050814">
    <property type="entry name" value="Myo-inositol_Transporter"/>
</dbReference>
<dbReference type="AlphaFoldDB" id="A0A1M6TSE1"/>
<dbReference type="InterPro" id="IPR020846">
    <property type="entry name" value="MFS_dom"/>
</dbReference>
<keyword evidence="5" id="KW-0762">Sugar transport</keyword>
<dbReference type="PANTHER" id="PTHR48020:SF12">
    <property type="entry name" value="PROTON MYO-INOSITOL COTRANSPORTER"/>
    <property type="match status" value="1"/>
</dbReference>
<feature type="transmembrane region" description="Helical" evidence="10">
    <location>
        <begin position="81"/>
        <end position="100"/>
    </location>
</feature>
<organism evidence="12 13">
    <name type="scientific">Fibrobacter intestinalis</name>
    <dbReference type="NCBI Taxonomy" id="28122"/>
    <lineage>
        <taxon>Bacteria</taxon>
        <taxon>Pseudomonadati</taxon>
        <taxon>Fibrobacterota</taxon>
        <taxon>Fibrobacteria</taxon>
        <taxon>Fibrobacterales</taxon>
        <taxon>Fibrobacteraceae</taxon>
        <taxon>Fibrobacter</taxon>
    </lineage>
</organism>
<protein>
    <submittedName>
        <fullName evidence="12">MFS transporter, sugar porter (SP) family</fullName>
    </submittedName>
</protein>
<feature type="transmembrane region" description="Helical" evidence="10">
    <location>
        <begin position="306"/>
        <end position="324"/>
    </location>
</feature>
<evidence type="ECO:0000256" key="4">
    <source>
        <dbReference type="ARBA" id="ARBA00022475"/>
    </source>
</evidence>
<feature type="transmembrane region" description="Helical" evidence="10">
    <location>
        <begin position="331"/>
        <end position="353"/>
    </location>
</feature>
<dbReference type="PANTHER" id="PTHR48020">
    <property type="entry name" value="PROTON MYO-INOSITOL COTRANSPORTER"/>
    <property type="match status" value="1"/>
</dbReference>
<accession>A0A1M6TSE1</accession>
<evidence type="ECO:0000256" key="9">
    <source>
        <dbReference type="RuleBase" id="RU003346"/>
    </source>
</evidence>
<gene>
    <name evidence="12" type="ORF">SAMN05720469_1116</name>
</gene>
<evidence type="ECO:0000256" key="10">
    <source>
        <dbReference type="SAM" id="Phobius"/>
    </source>
</evidence>
<feature type="transmembrane region" description="Helical" evidence="10">
    <location>
        <begin position="51"/>
        <end position="69"/>
    </location>
</feature>
<feature type="transmembrane region" description="Helical" evidence="10">
    <location>
        <begin position="106"/>
        <end position="127"/>
    </location>
</feature>
<dbReference type="InterPro" id="IPR005829">
    <property type="entry name" value="Sugar_transporter_CS"/>
</dbReference>
<keyword evidence="4" id="KW-1003">Cell membrane</keyword>
<dbReference type="Proteomes" id="UP000184275">
    <property type="component" value="Unassembled WGS sequence"/>
</dbReference>
<feature type="transmembrane region" description="Helical" evidence="10">
    <location>
        <begin position="264"/>
        <end position="286"/>
    </location>
</feature>
<evidence type="ECO:0000256" key="2">
    <source>
        <dbReference type="ARBA" id="ARBA00010992"/>
    </source>
</evidence>
<evidence type="ECO:0000313" key="13">
    <source>
        <dbReference type="Proteomes" id="UP000184275"/>
    </source>
</evidence>
<dbReference type="InterPro" id="IPR036259">
    <property type="entry name" value="MFS_trans_sf"/>
</dbReference>
<dbReference type="Gene3D" id="1.20.1250.20">
    <property type="entry name" value="MFS general substrate transporter like domains"/>
    <property type="match status" value="2"/>
</dbReference>
<name>A0A1M6TSE1_9BACT</name>
<dbReference type="Pfam" id="PF00083">
    <property type="entry name" value="Sugar_tr"/>
    <property type="match status" value="1"/>
</dbReference>
<feature type="transmembrane region" description="Helical" evidence="10">
    <location>
        <begin position="12"/>
        <end position="31"/>
    </location>
</feature>
<dbReference type="PRINTS" id="PR00171">
    <property type="entry name" value="SUGRTRNSPORT"/>
</dbReference>
<keyword evidence="8 10" id="KW-0472">Membrane</keyword>